<dbReference type="EMBL" id="JADKGY010000008">
    <property type="protein sequence ID" value="MBK9982839.1"/>
    <property type="molecule type" value="Genomic_DNA"/>
</dbReference>
<dbReference type="AlphaFoldDB" id="A0A9D7XN03"/>
<feature type="transmembrane region" description="Helical" evidence="1">
    <location>
        <begin position="96"/>
        <end position="116"/>
    </location>
</feature>
<dbReference type="PANTHER" id="PTHR34821:SF2">
    <property type="entry name" value="INNER MEMBRANE PROTEIN YDCZ"/>
    <property type="match status" value="1"/>
</dbReference>
<protein>
    <submittedName>
        <fullName evidence="2">DMT family transporter</fullName>
    </submittedName>
</protein>
<dbReference type="InterPro" id="IPR006750">
    <property type="entry name" value="YdcZ"/>
</dbReference>
<feature type="transmembrane region" description="Helical" evidence="1">
    <location>
        <begin position="128"/>
        <end position="144"/>
    </location>
</feature>
<feature type="transmembrane region" description="Helical" evidence="1">
    <location>
        <begin position="71"/>
        <end position="90"/>
    </location>
</feature>
<dbReference type="PANTHER" id="PTHR34821">
    <property type="entry name" value="INNER MEMBRANE PROTEIN YDCZ"/>
    <property type="match status" value="1"/>
</dbReference>
<gene>
    <name evidence="2" type="ORF">IPP15_10530</name>
</gene>
<keyword evidence="1" id="KW-0472">Membrane</keyword>
<comment type="caution">
    <text evidence="2">The sequence shown here is derived from an EMBL/GenBank/DDBJ whole genome shotgun (WGS) entry which is preliminary data.</text>
</comment>
<evidence type="ECO:0000313" key="3">
    <source>
        <dbReference type="Proteomes" id="UP000808337"/>
    </source>
</evidence>
<feature type="transmembrane region" description="Helical" evidence="1">
    <location>
        <begin position="36"/>
        <end position="59"/>
    </location>
</feature>
<proteinExistence type="predicted"/>
<dbReference type="Pfam" id="PF04657">
    <property type="entry name" value="DMT_YdcZ"/>
    <property type="match status" value="1"/>
</dbReference>
<reference evidence="2 3" key="1">
    <citation type="submission" date="2020-10" db="EMBL/GenBank/DDBJ databases">
        <title>Connecting structure to function with the recovery of over 1000 high-quality activated sludge metagenome-assembled genomes encoding full-length rRNA genes using long-read sequencing.</title>
        <authorList>
            <person name="Singleton C.M."/>
            <person name="Petriglieri F."/>
            <person name="Kristensen J.M."/>
            <person name="Kirkegaard R.H."/>
            <person name="Michaelsen T.Y."/>
            <person name="Andersen M.H."/>
            <person name="Karst S.M."/>
            <person name="Dueholm M.S."/>
            <person name="Nielsen P.H."/>
            <person name="Albertsen M."/>
        </authorList>
    </citation>
    <scope>NUCLEOTIDE SEQUENCE [LARGE SCALE GENOMIC DNA]</scope>
    <source>
        <strain evidence="2">Ribe_18-Q3-R11-54_MAXAC.273</strain>
    </source>
</reference>
<keyword evidence="1" id="KW-0812">Transmembrane</keyword>
<evidence type="ECO:0000313" key="2">
    <source>
        <dbReference type="EMBL" id="MBK9982839.1"/>
    </source>
</evidence>
<name>A0A9D7XN03_9BACT</name>
<dbReference type="GO" id="GO:0005886">
    <property type="term" value="C:plasma membrane"/>
    <property type="evidence" value="ECO:0007669"/>
    <property type="project" value="TreeGrafter"/>
</dbReference>
<accession>A0A9D7XN03</accession>
<dbReference type="Proteomes" id="UP000808337">
    <property type="component" value="Unassembled WGS sequence"/>
</dbReference>
<sequence>MPWIFILLVLVAGMMMPTQGAINNKLATYVQSPLLASFFSFAVGLVGLFVYIIVARIPLYTLGNIRNAPAISWLGGLCGAFFVTAVVISVPRLGIALTFSLVILGQMLITLPIDHFGFLGIPVKEINLPRLIGVALVILGVFLIRRF</sequence>
<organism evidence="2 3">
    <name type="scientific">Candidatus Opimibacter skivensis</name>
    <dbReference type="NCBI Taxonomy" id="2982028"/>
    <lineage>
        <taxon>Bacteria</taxon>
        <taxon>Pseudomonadati</taxon>
        <taxon>Bacteroidota</taxon>
        <taxon>Saprospiria</taxon>
        <taxon>Saprospirales</taxon>
        <taxon>Saprospiraceae</taxon>
        <taxon>Candidatus Opimibacter</taxon>
    </lineage>
</organism>
<keyword evidence="1" id="KW-1133">Transmembrane helix</keyword>
<evidence type="ECO:0000256" key="1">
    <source>
        <dbReference type="SAM" id="Phobius"/>
    </source>
</evidence>